<reference evidence="2 3" key="1">
    <citation type="journal article" date="2013" name="Curr. Biol.">
        <title>The Genome of the Foraminiferan Reticulomyxa filosa.</title>
        <authorList>
            <person name="Glockner G."/>
            <person name="Hulsmann N."/>
            <person name="Schleicher M."/>
            <person name="Noegel A.A."/>
            <person name="Eichinger L."/>
            <person name="Gallinger C."/>
            <person name="Pawlowski J."/>
            <person name="Sierra R."/>
            <person name="Euteneuer U."/>
            <person name="Pillet L."/>
            <person name="Moustafa A."/>
            <person name="Platzer M."/>
            <person name="Groth M."/>
            <person name="Szafranski K."/>
            <person name="Schliwa M."/>
        </authorList>
    </citation>
    <scope>NUCLEOTIDE SEQUENCE [LARGE SCALE GENOMIC DNA]</scope>
</reference>
<organism evidence="2 3">
    <name type="scientific">Reticulomyxa filosa</name>
    <dbReference type="NCBI Taxonomy" id="46433"/>
    <lineage>
        <taxon>Eukaryota</taxon>
        <taxon>Sar</taxon>
        <taxon>Rhizaria</taxon>
        <taxon>Retaria</taxon>
        <taxon>Foraminifera</taxon>
        <taxon>Monothalamids</taxon>
        <taxon>Reticulomyxidae</taxon>
        <taxon>Reticulomyxa</taxon>
    </lineage>
</organism>
<sequence length="276" mass="32693">KIGSKIDVGDYWLSAMQSNESFSCLKFIQAVAQYDLTLLKKRRKELEQTMHSNGKHVKWDTFDDEANAKEQQVNGHHYGVNGHDNSSNDNNNDNDNESGPDTTKTKEELMKYRCVLDEDDLVPTDSDMDDEVFVPLKTLPTWQELKVFSKYICFAPYVDHYKKKKKKKKKKSIAKETERKRKEEEEREEKQRIEEEMRKHALEMERIRREKEEKERKEREKKEEEGEEARLASMVSADMEEKYKEEKKEEVLVPTQTQASSANDKSKKKKWIRFIG</sequence>
<evidence type="ECO:0000313" key="3">
    <source>
        <dbReference type="Proteomes" id="UP000023152"/>
    </source>
</evidence>
<name>X6N565_RETFI</name>
<feature type="region of interest" description="Disordered" evidence="1">
    <location>
        <begin position="165"/>
        <end position="276"/>
    </location>
</feature>
<proteinExistence type="predicted"/>
<dbReference type="Proteomes" id="UP000023152">
    <property type="component" value="Unassembled WGS sequence"/>
</dbReference>
<dbReference type="EMBL" id="ASPP01011945">
    <property type="protein sequence ID" value="ETO21088.1"/>
    <property type="molecule type" value="Genomic_DNA"/>
</dbReference>
<protein>
    <submittedName>
        <fullName evidence="2">Non-muscle caldesmon</fullName>
    </submittedName>
</protein>
<feature type="compositionally biased region" description="Basic and acidic residues" evidence="1">
    <location>
        <begin position="173"/>
        <end position="230"/>
    </location>
</feature>
<evidence type="ECO:0000256" key="1">
    <source>
        <dbReference type="SAM" id="MobiDB-lite"/>
    </source>
</evidence>
<dbReference type="AlphaFoldDB" id="X6N565"/>
<feature type="region of interest" description="Disordered" evidence="1">
    <location>
        <begin position="75"/>
        <end position="106"/>
    </location>
</feature>
<feature type="compositionally biased region" description="Basic residues" evidence="1">
    <location>
        <begin position="266"/>
        <end position="276"/>
    </location>
</feature>
<evidence type="ECO:0000313" key="2">
    <source>
        <dbReference type="EMBL" id="ETO21088.1"/>
    </source>
</evidence>
<comment type="caution">
    <text evidence="2">The sequence shown here is derived from an EMBL/GenBank/DDBJ whole genome shotgun (WGS) entry which is preliminary data.</text>
</comment>
<keyword evidence="3" id="KW-1185">Reference proteome</keyword>
<accession>X6N565</accession>
<gene>
    <name evidence="2" type="ORF">RFI_16116</name>
</gene>
<feature type="compositionally biased region" description="Basic and acidic residues" evidence="1">
    <location>
        <begin position="239"/>
        <end position="251"/>
    </location>
</feature>
<feature type="non-terminal residue" evidence="2">
    <location>
        <position position="1"/>
    </location>
</feature>
<feature type="compositionally biased region" description="Polar residues" evidence="1">
    <location>
        <begin position="254"/>
        <end position="263"/>
    </location>
</feature>